<dbReference type="RefSeq" id="WP_154517484.1">
    <property type="nucleotide sequence ID" value="NZ_VUMT01000004.1"/>
</dbReference>
<accession>A0A6L5XWN1</accession>
<keyword evidence="4 10" id="KW-1003">Cell membrane</keyword>
<keyword evidence="9 10" id="KW-0472">Membrane</keyword>
<dbReference type="EMBL" id="VUMT01000004">
    <property type="protein sequence ID" value="MSS63004.1"/>
    <property type="molecule type" value="Genomic_DNA"/>
</dbReference>
<keyword evidence="6 10" id="KW-0812">Transmembrane</keyword>
<evidence type="ECO:0000256" key="4">
    <source>
        <dbReference type="ARBA" id="ARBA00022475"/>
    </source>
</evidence>
<comment type="similarity">
    <text evidence="3 10">Belongs to the FliL family.</text>
</comment>
<comment type="subcellular location">
    <subcellularLocation>
        <location evidence="2">Cell membrane</location>
        <topology evidence="2">Single-pass membrane protein</topology>
    </subcellularLocation>
</comment>
<keyword evidence="12" id="KW-1185">Reference proteome</keyword>
<feature type="transmembrane region" description="Helical" evidence="10">
    <location>
        <begin position="6"/>
        <end position="29"/>
    </location>
</feature>
<keyword evidence="7 10" id="KW-0283">Flagellar rotation</keyword>
<dbReference type="InterPro" id="IPR005503">
    <property type="entry name" value="FliL"/>
</dbReference>
<dbReference type="Pfam" id="PF03748">
    <property type="entry name" value="FliL"/>
    <property type="match status" value="1"/>
</dbReference>
<keyword evidence="11" id="KW-0969">Cilium</keyword>
<sequence length="168" mass="18623">MKKNILTIIILALTLMNTIMTALVVFVVVPTSQRTDKLISQVASVIDLELSGDSAPKVDVENIEYYKIEEAKTTNLKDSGDGQDHYGKMDYVSLSINKTSEDYKKLSGILSEQNSAIMDVVDTVISGYTIKDTQDKEKLKNDLVDRLNEYFGSSDFIVGVSLGNIVFQ</sequence>
<evidence type="ECO:0000256" key="2">
    <source>
        <dbReference type="ARBA" id="ARBA00004162"/>
    </source>
</evidence>
<dbReference type="GO" id="GO:0005886">
    <property type="term" value="C:plasma membrane"/>
    <property type="evidence" value="ECO:0007669"/>
    <property type="project" value="UniProtKB-SubCell"/>
</dbReference>
<dbReference type="AlphaFoldDB" id="A0A6L5XWN1"/>
<dbReference type="Proteomes" id="UP000482209">
    <property type="component" value="Unassembled WGS sequence"/>
</dbReference>
<evidence type="ECO:0000256" key="9">
    <source>
        <dbReference type="ARBA" id="ARBA00023136"/>
    </source>
</evidence>
<evidence type="ECO:0000256" key="1">
    <source>
        <dbReference type="ARBA" id="ARBA00002254"/>
    </source>
</evidence>
<keyword evidence="8 10" id="KW-1133">Transmembrane helix</keyword>
<comment type="caution">
    <text evidence="11">The sequence shown here is derived from an EMBL/GenBank/DDBJ whole genome shotgun (WGS) entry which is preliminary data.</text>
</comment>
<dbReference type="GO" id="GO:0009425">
    <property type="term" value="C:bacterial-type flagellum basal body"/>
    <property type="evidence" value="ECO:0007669"/>
    <property type="project" value="InterPro"/>
</dbReference>
<evidence type="ECO:0000256" key="8">
    <source>
        <dbReference type="ARBA" id="ARBA00022989"/>
    </source>
</evidence>
<keyword evidence="11" id="KW-0282">Flagellum</keyword>
<keyword evidence="11" id="KW-0966">Cell projection</keyword>
<evidence type="ECO:0000256" key="6">
    <source>
        <dbReference type="ARBA" id="ARBA00022692"/>
    </source>
</evidence>
<proteinExistence type="inferred from homology"/>
<evidence type="ECO:0000313" key="12">
    <source>
        <dbReference type="Proteomes" id="UP000482209"/>
    </source>
</evidence>
<comment type="function">
    <text evidence="1 10">Controls the rotational direction of flagella during chemotaxis.</text>
</comment>
<evidence type="ECO:0000256" key="3">
    <source>
        <dbReference type="ARBA" id="ARBA00008281"/>
    </source>
</evidence>
<evidence type="ECO:0000256" key="10">
    <source>
        <dbReference type="RuleBase" id="RU364125"/>
    </source>
</evidence>
<keyword evidence="5 10" id="KW-0145">Chemotaxis</keyword>
<dbReference type="GO" id="GO:0071973">
    <property type="term" value="P:bacterial-type flagellum-dependent cell motility"/>
    <property type="evidence" value="ECO:0007669"/>
    <property type="project" value="InterPro"/>
</dbReference>
<protein>
    <recommendedName>
        <fullName evidence="10">Flagellar protein FliL</fullName>
    </recommendedName>
</protein>
<dbReference type="GO" id="GO:0006935">
    <property type="term" value="P:chemotaxis"/>
    <property type="evidence" value="ECO:0007669"/>
    <property type="project" value="UniProtKB-KW"/>
</dbReference>
<evidence type="ECO:0000256" key="7">
    <source>
        <dbReference type="ARBA" id="ARBA00022779"/>
    </source>
</evidence>
<evidence type="ECO:0000313" key="11">
    <source>
        <dbReference type="EMBL" id="MSS63004.1"/>
    </source>
</evidence>
<organism evidence="11 12">
    <name type="scientific">Velocimicrobium porci</name>
    <dbReference type="NCBI Taxonomy" id="2606634"/>
    <lineage>
        <taxon>Bacteria</taxon>
        <taxon>Bacillati</taxon>
        <taxon>Bacillota</taxon>
        <taxon>Clostridia</taxon>
        <taxon>Lachnospirales</taxon>
        <taxon>Lachnospiraceae</taxon>
        <taxon>Velocimicrobium</taxon>
    </lineage>
</organism>
<reference evidence="11 12" key="1">
    <citation type="submission" date="2019-08" db="EMBL/GenBank/DDBJ databases">
        <title>In-depth cultivation of the pig gut microbiome towards novel bacterial diversity and tailored functional studies.</title>
        <authorList>
            <person name="Wylensek D."/>
            <person name="Hitch T.C.A."/>
            <person name="Clavel T."/>
        </authorList>
    </citation>
    <scope>NUCLEOTIDE SEQUENCE [LARGE SCALE GENOMIC DNA]</scope>
    <source>
        <strain evidence="11 12">WCA-693-APC-MOT-I</strain>
    </source>
</reference>
<evidence type="ECO:0000256" key="5">
    <source>
        <dbReference type="ARBA" id="ARBA00022500"/>
    </source>
</evidence>
<gene>
    <name evidence="11" type="ORF">FYJ58_03820</name>
</gene>
<name>A0A6L5XWN1_9FIRM</name>